<protein>
    <submittedName>
        <fullName evidence="9">Quinol oxidase</fullName>
    </submittedName>
</protein>
<feature type="transmembrane region" description="Helical" evidence="7">
    <location>
        <begin position="25"/>
        <end position="46"/>
    </location>
</feature>
<dbReference type="GO" id="GO:0016020">
    <property type="term" value="C:membrane"/>
    <property type="evidence" value="ECO:0007669"/>
    <property type="project" value="UniProtKB-SubCell"/>
</dbReference>
<evidence type="ECO:0000256" key="7">
    <source>
        <dbReference type="SAM" id="Phobius"/>
    </source>
</evidence>
<evidence type="ECO:0000256" key="3">
    <source>
        <dbReference type="ARBA" id="ARBA00022692"/>
    </source>
</evidence>
<feature type="transmembrane region" description="Helical" evidence="7">
    <location>
        <begin position="288"/>
        <end position="309"/>
    </location>
</feature>
<keyword evidence="10" id="KW-1185">Reference proteome</keyword>
<reference evidence="10" key="1">
    <citation type="submission" date="2019-10" db="EMBL/GenBank/DDBJ databases">
        <title>Lacipirellula parvula gen. nov., sp. nov., representing a lineage of planctomycetes widespread in freshwater anoxic habitats, and description of the family Lacipirellulaceae.</title>
        <authorList>
            <person name="Dedysh S.N."/>
            <person name="Kulichevskaya I.S."/>
            <person name="Beletsky A.V."/>
            <person name="Rakitin A.L."/>
            <person name="Mardanov A.V."/>
            <person name="Ivanova A.A."/>
            <person name="Saltykova V.X."/>
            <person name="Rijpstra W.I.C."/>
            <person name="Sinninghe Damste J.S."/>
            <person name="Ravin N.V."/>
        </authorList>
    </citation>
    <scope>NUCLEOTIDE SEQUENCE [LARGE SCALE GENOMIC DNA]</scope>
    <source>
        <strain evidence="10">PX69</strain>
    </source>
</reference>
<evidence type="ECO:0000256" key="2">
    <source>
        <dbReference type="ARBA" id="ARBA00010581"/>
    </source>
</evidence>
<feature type="transmembrane region" description="Helical" evidence="7">
    <location>
        <begin position="67"/>
        <end position="87"/>
    </location>
</feature>
<dbReference type="InterPro" id="IPR013833">
    <property type="entry name" value="Cyt_c_oxidase_su3_a-hlx"/>
</dbReference>
<comment type="similarity">
    <text evidence="2">Belongs to the cytochrome c oxidase subunit 3 family.</text>
</comment>
<evidence type="ECO:0000313" key="9">
    <source>
        <dbReference type="EMBL" id="BBO35023.1"/>
    </source>
</evidence>
<feature type="transmembrane region" description="Helical" evidence="7">
    <location>
        <begin position="93"/>
        <end position="112"/>
    </location>
</feature>
<dbReference type="Proteomes" id="UP000326837">
    <property type="component" value="Chromosome"/>
</dbReference>
<evidence type="ECO:0000256" key="4">
    <source>
        <dbReference type="ARBA" id="ARBA00022989"/>
    </source>
</evidence>
<dbReference type="PANTHER" id="PTHR11403">
    <property type="entry name" value="CYTOCHROME C OXIDASE SUBUNIT III"/>
    <property type="match status" value="1"/>
</dbReference>
<dbReference type="InterPro" id="IPR024791">
    <property type="entry name" value="Cyt_c/ubiquinol_Oxase_su3"/>
</dbReference>
<dbReference type="PROSITE" id="PS50253">
    <property type="entry name" value="COX3"/>
    <property type="match status" value="1"/>
</dbReference>
<gene>
    <name evidence="9" type="ORF">PLANPX_4635</name>
</gene>
<evidence type="ECO:0000256" key="1">
    <source>
        <dbReference type="ARBA" id="ARBA00004141"/>
    </source>
</evidence>
<dbReference type="PANTHER" id="PTHR11403:SF6">
    <property type="entry name" value="NITRIC OXIDE REDUCTASE SUBUNIT E"/>
    <property type="match status" value="1"/>
</dbReference>
<evidence type="ECO:0000256" key="6">
    <source>
        <dbReference type="SAM" id="Coils"/>
    </source>
</evidence>
<keyword evidence="4 7" id="KW-1133">Transmembrane helix</keyword>
<dbReference type="GO" id="GO:0019646">
    <property type="term" value="P:aerobic electron transport chain"/>
    <property type="evidence" value="ECO:0007669"/>
    <property type="project" value="InterPro"/>
</dbReference>
<dbReference type="Pfam" id="PF00510">
    <property type="entry name" value="COX3"/>
    <property type="match status" value="1"/>
</dbReference>
<evidence type="ECO:0000256" key="5">
    <source>
        <dbReference type="ARBA" id="ARBA00023136"/>
    </source>
</evidence>
<dbReference type="KEGG" id="lpav:PLANPX_4635"/>
<dbReference type="SUPFAM" id="SSF81452">
    <property type="entry name" value="Cytochrome c oxidase subunit III-like"/>
    <property type="match status" value="2"/>
</dbReference>
<name>A0A5K7XKV8_9BACT</name>
<evidence type="ECO:0000313" key="10">
    <source>
        <dbReference type="Proteomes" id="UP000326837"/>
    </source>
</evidence>
<organism evidence="9 10">
    <name type="scientific">Lacipirellula parvula</name>
    <dbReference type="NCBI Taxonomy" id="2650471"/>
    <lineage>
        <taxon>Bacteria</taxon>
        <taxon>Pseudomonadati</taxon>
        <taxon>Planctomycetota</taxon>
        <taxon>Planctomycetia</taxon>
        <taxon>Pirellulales</taxon>
        <taxon>Lacipirellulaceae</taxon>
        <taxon>Lacipirellula</taxon>
    </lineage>
</organism>
<dbReference type="InterPro" id="IPR035973">
    <property type="entry name" value="Cyt_c_oxidase_su3-like_sf"/>
</dbReference>
<comment type="subcellular location">
    <subcellularLocation>
        <location evidence="1">Membrane</location>
        <topology evidence="1">Multi-pass membrane protein</topology>
    </subcellularLocation>
</comment>
<feature type="domain" description="Heme-copper oxidase subunit III family profile" evidence="8">
    <location>
        <begin position="22"/>
        <end position="347"/>
    </location>
</feature>
<accession>A0A5K7XKV8</accession>
<feature type="coiled-coil region" evidence="6">
    <location>
        <begin position="216"/>
        <end position="243"/>
    </location>
</feature>
<evidence type="ECO:0000259" key="8">
    <source>
        <dbReference type="PROSITE" id="PS50253"/>
    </source>
</evidence>
<dbReference type="InterPro" id="IPR000298">
    <property type="entry name" value="Cyt_c_oxidase-like_su3"/>
</dbReference>
<dbReference type="Gene3D" id="1.20.120.80">
    <property type="entry name" value="Cytochrome c oxidase, subunit III, four-helix bundle"/>
    <property type="match status" value="2"/>
</dbReference>
<proteinExistence type="inferred from homology"/>
<dbReference type="CDD" id="cd00386">
    <property type="entry name" value="Heme_Cu_Oxidase_III_like"/>
    <property type="match status" value="1"/>
</dbReference>
<dbReference type="EMBL" id="AP021861">
    <property type="protein sequence ID" value="BBO35023.1"/>
    <property type="molecule type" value="Genomic_DNA"/>
</dbReference>
<dbReference type="AlphaFoldDB" id="A0A5K7XKV8"/>
<sequence length="347" mass="38147">MSDHAHPPKLEYQPALPIPNGKLCLWLFLSTEIMFFAGLIGAYIVLRFGAPAWPSTHDVHLVEWMGAVNTGVLIASSITVVLALEAAKQNNASLAKGWIFLTLVLGSIFLGVKGFEYRAKFSHGIYPGLPHSQIYESANVNYAAAVRLRVAELKNPLAAEQKRTPEQDAQIQVLDSVAAELDAAEKLLRDKPESPVGRVALLRLADRIYPRASVHSQHHEVEEQQIEDNRDQLEEQIEKAASAGAPVFTLASAETSHADAGHLLGLNDLHPWLKLPIMIPGGNTWASTYFLVTGFHAIHVIVGLLAFAILCTKTLGAAKVGVIENVGLYWHFVDLVWIFLFPLLYLF</sequence>
<feature type="transmembrane region" description="Helical" evidence="7">
    <location>
        <begin position="329"/>
        <end position="346"/>
    </location>
</feature>
<keyword evidence="6" id="KW-0175">Coiled coil</keyword>
<dbReference type="RefSeq" id="WP_152100491.1">
    <property type="nucleotide sequence ID" value="NZ_AP021861.1"/>
</dbReference>
<keyword evidence="5 7" id="KW-0472">Membrane</keyword>
<keyword evidence="3 7" id="KW-0812">Transmembrane</keyword>
<dbReference type="GO" id="GO:0004129">
    <property type="term" value="F:cytochrome-c oxidase activity"/>
    <property type="evidence" value="ECO:0007669"/>
    <property type="project" value="InterPro"/>
</dbReference>